<dbReference type="InterPro" id="IPR054357">
    <property type="entry name" value="MFE-2_N"/>
</dbReference>
<dbReference type="Pfam" id="PF01575">
    <property type="entry name" value="MaoC_dehydratas"/>
    <property type="match status" value="1"/>
</dbReference>
<dbReference type="InterPro" id="IPR029069">
    <property type="entry name" value="HotDog_dom_sf"/>
</dbReference>
<feature type="domain" description="Peroxisomal multifunctional enzyme type 2-like N-terminal" evidence="6">
    <location>
        <begin position="17"/>
        <end position="143"/>
    </location>
</feature>
<dbReference type="Proteomes" id="UP001608902">
    <property type="component" value="Unassembled WGS sequence"/>
</dbReference>
<gene>
    <name evidence="7" type="ORF">AB6A40_000293</name>
</gene>
<dbReference type="GO" id="GO:0018812">
    <property type="term" value="F:3-hydroxyacyl-CoA dehydratase activity"/>
    <property type="evidence" value="ECO:0007669"/>
    <property type="project" value="UniProtKB-ARBA"/>
</dbReference>
<feature type="domain" description="MaoC-like" evidence="5">
    <location>
        <begin position="162"/>
        <end position="278"/>
    </location>
</feature>
<evidence type="ECO:0000256" key="4">
    <source>
        <dbReference type="ARBA" id="ARBA00023239"/>
    </source>
</evidence>
<proteinExistence type="inferred from homology"/>
<dbReference type="EMBL" id="JBGFUD010000080">
    <property type="protein sequence ID" value="MFH4973584.1"/>
    <property type="molecule type" value="Genomic_DNA"/>
</dbReference>
<dbReference type="PANTHER" id="PTHR13078:SF56">
    <property type="entry name" value="PEROXISOMAL MULTIFUNCTIONAL ENZYME TYPE 2"/>
    <property type="match status" value="1"/>
</dbReference>
<evidence type="ECO:0000256" key="2">
    <source>
        <dbReference type="ARBA" id="ARBA00006484"/>
    </source>
</evidence>
<keyword evidence="4" id="KW-0456">Lyase</keyword>
<dbReference type="AlphaFoldDB" id="A0ABD6E649"/>
<comment type="caution">
    <text evidence="7">The sequence shown here is derived from an EMBL/GenBank/DDBJ whole genome shotgun (WGS) entry which is preliminary data.</text>
</comment>
<dbReference type="Pfam" id="PF22622">
    <property type="entry name" value="MFE-2_hydrat-2_N"/>
    <property type="match status" value="1"/>
</dbReference>
<evidence type="ECO:0000256" key="1">
    <source>
        <dbReference type="ARBA" id="ARBA00004275"/>
    </source>
</evidence>
<sequence length="320" mass="35316">MDAQRAKSHGPVVSDVFDYTFKDVIGYALGVGAKASHDLHYLYENDANFSTFPTFVVGPAIRSNSVLSTWPGIEFDPTKVLHGEHYLKLFTTIPTDGRLRCEIRIADVLDKGSGALILSDVMVYNEETNKQIAFQQFGVFVVGAGNFGGKRSSQHYIPIVEPPRRPPDVVTEEKTTPEQAILYRLVGGDLNPLHIDAEFAQISGYQQPILHGLCTLAFSVRHVLRSFAGNDPSNFISVKVRFAASVIPGQTLLTEMWKEGNRICFQTKVKETKEIVLSNAYVELRSPKSEGAGSADVFDNKSHLEISTKSGRNAKLISKL</sequence>
<dbReference type="CDD" id="cd03448">
    <property type="entry name" value="HDE_HSD"/>
    <property type="match status" value="1"/>
</dbReference>
<evidence type="ECO:0000259" key="6">
    <source>
        <dbReference type="Pfam" id="PF22622"/>
    </source>
</evidence>
<dbReference type="GO" id="GO:0005777">
    <property type="term" value="C:peroxisome"/>
    <property type="evidence" value="ECO:0007669"/>
    <property type="project" value="UniProtKB-SubCell"/>
</dbReference>
<dbReference type="FunFam" id="3.10.129.10:FF:000013">
    <property type="entry name" value="Peroxisomal multifunctional enzyme type 2"/>
    <property type="match status" value="1"/>
</dbReference>
<evidence type="ECO:0000256" key="3">
    <source>
        <dbReference type="ARBA" id="ARBA00023140"/>
    </source>
</evidence>
<dbReference type="PANTHER" id="PTHR13078">
    <property type="entry name" value="PEROXISOMAL MULTIFUNCTIONAL ENZYME TYPE 2-RELATED"/>
    <property type="match status" value="1"/>
</dbReference>
<evidence type="ECO:0000313" key="7">
    <source>
        <dbReference type="EMBL" id="MFH4973584.1"/>
    </source>
</evidence>
<evidence type="ECO:0008006" key="9">
    <source>
        <dbReference type="Google" id="ProtNLM"/>
    </source>
</evidence>
<name>A0ABD6E649_9BILA</name>
<reference evidence="7 8" key="1">
    <citation type="submission" date="2024-08" db="EMBL/GenBank/DDBJ databases">
        <title>Gnathostoma spinigerum genome.</title>
        <authorList>
            <person name="Gonzalez-Bertolin B."/>
            <person name="Monzon S."/>
            <person name="Zaballos A."/>
            <person name="Jimenez P."/>
            <person name="Dekumyoy P."/>
            <person name="Varona S."/>
            <person name="Cuesta I."/>
            <person name="Sumanam S."/>
            <person name="Adisakwattana P."/>
            <person name="Gasser R.B."/>
            <person name="Hernandez-Gonzalez A."/>
            <person name="Young N.D."/>
            <person name="Perteguer M.J."/>
        </authorList>
    </citation>
    <scope>NUCLEOTIDE SEQUENCE [LARGE SCALE GENOMIC DNA]</scope>
    <source>
        <strain evidence="7">AL3</strain>
        <tissue evidence="7">Liver</tissue>
    </source>
</reference>
<dbReference type="InterPro" id="IPR002539">
    <property type="entry name" value="MaoC-like_dom"/>
</dbReference>
<accession>A0ABD6E649</accession>
<keyword evidence="3" id="KW-0576">Peroxisome</keyword>
<keyword evidence="8" id="KW-1185">Reference proteome</keyword>
<organism evidence="7 8">
    <name type="scientific">Gnathostoma spinigerum</name>
    <dbReference type="NCBI Taxonomy" id="75299"/>
    <lineage>
        <taxon>Eukaryota</taxon>
        <taxon>Metazoa</taxon>
        <taxon>Ecdysozoa</taxon>
        <taxon>Nematoda</taxon>
        <taxon>Chromadorea</taxon>
        <taxon>Rhabditida</taxon>
        <taxon>Spirurina</taxon>
        <taxon>Gnathostomatomorpha</taxon>
        <taxon>Gnathostomatoidea</taxon>
        <taxon>Gnathostomatidae</taxon>
        <taxon>Gnathostoma</taxon>
    </lineage>
</organism>
<comment type="similarity">
    <text evidence="2">Belongs to the short-chain dehydrogenases/reductases (SDR) family.</text>
</comment>
<dbReference type="Gene3D" id="3.10.129.10">
    <property type="entry name" value="Hotdog Thioesterase"/>
    <property type="match status" value="1"/>
</dbReference>
<dbReference type="SUPFAM" id="SSF54637">
    <property type="entry name" value="Thioesterase/thiol ester dehydrase-isomerase"/>
    <property type="match status" value="2"/>
</dbReference>
<protein>
    <recommendedName>
        <fullName evidence="9">MaoC-like domain-containing protein</fullName>
    </recommendedName>
</protein>
<comment type="subcellular location">
    <subcellularLocation>
        <location evidence="1">Peroxisome</location>
    </subcellularLocation>
</comment>
<evidence type="ECO:0000259" key="5">
    <source>
        <dbReference type="Pfam" id="PF01575"/>
    </source>
</evidence>
<evidence type="ECO:0000313" key="8">
    <source>
        <dbReference type="Proteomes" id="UP001608902"/>
    </source>
</evidence>